<protein>
    <submittedName>
        <fullName evidence="5">Beta-ketoacyl synthase</fullName>
    </submittedName>
</protein>
<dbReference type="Pfam" id="PF00109">
    <property type="entry name" value="ketoacyl-synt"/>
    <property type="match status" value="1"/>
</dbReference>
<sequence>MRAVWSIADSIVSPLGWTTGENYTSLRQGVSGVTLQPAGRWLEEPVYASAGTLEDSEGESRLERMSILALRRTMVNQKKYVVPERTLFILSTTKGNIDALGLDRPRLHVHETAAYLAKAIGLKHSLVVSNACISGVLALIVAKRYLACGAYDHAVVLGVDVVSRFVVSGFRSLQALGASVCRPFDAQRTGINLGEAAAAMLLTTDPGLIRDRRAIRLLGAGVSNDANHISGPSRTGQELAQAIGQALQTSHLMARDISAVFAHGTATVYNDEMEAKAFTLAGLASTPVNSLKGYYGHTLGAAGVLESIIASECLHRGEMLPTYGFENLGVSSSLNVCATLQKLPGNRILKTASGFGGCNAALVLEKETNLS</sequence>
<reference evidence="5 6" key="1">
    <citation type="submission" date="2021-05" db="EMBL/GenBank/DDBJ databases">
        <title>A Polyphasic approach of four new species of the genus Ohtaekwangia: Ohtaekwangia histidinii sp. nov., Ohtaekwangia cretensis sp. nov., Ohtaekwangia indiensis sp. nov., Ohtaekwangia reichenbachii sp. nov. from diverse environment.</title>
        <authorList>
            <person name="Octaviana S."/>
        </authorList>
    </citation>
    <scope>NUCLEOTIDE SEQUENCE [LARGE SCALE GENOMIC DNA]</scope>
    <source>
        <strain evidence="5 6">PWU37</strain>
    </source>
</reference>
<evidence type="ECO:0000256" key="3">
    <source>
        <dbReference type="RuleBase" id="RU003694"/>
    </source>
</evidence>
<dbReference type="PANTHER" id="PTHR11712">
    <property type="entry name" value="POLYKETIDE SYNTHASE-RELATED"/>
    <property type="match status" value="1"/>
</dbReference>
<accession>A0AAP2GC23</accession>
<evidence type="ECO:0000259" key="4">
    <source>
        <dbReference type="PROSITE" id="PS52004"/>
    </source>
</evidence>
<proteinExistence type="inferred from homology"/>
<dbReference type="Gene3D" id="3.40.47.10">
    <property type="match status" value="1"/>
</dbReference>
<dbReference type="PROSITE" id="PS00098">
    <property type="entry name" value="THIOLASE_1"/>
    <property type="match status" value="1"/>
</dbReference>
<organism evidence="5 6">
    <name type="scientific">Dawidia soli</name>
    <dbReference type="NCBI Taxonomy" id="2782352"/>
    <lineage>
        <taxon>Bacteria</taxon>
        <taxon>Pseudomonadati</taxon>
        <taxon>Bacteroidota</taxon>
        <taxon>Cytophagia</taxon>
        <taxon>Cytophagales</taxon>
        <taxon>Chryseotaleaceae</taxon>
        <taxon>Dawidia</taxon>
    </lineage>
</organism>
<dbReference type="PROSITE" id="PS52004">
    <property type="entry name" value="KS3_2"/>
    <property type="match status" value="1"/>
</dbReference>
<dbReference type="InterPro" id="IPR020615">
    <property type="entry name" value="Thiolase_acyl_enz_int_AS"/>
</dbReference>
<dbReference type="InterPro" id="IPR014031">
    <property type="entry name" value="Ketoacyl_synth_C"/>
</dbReference>
<evidence type="ECO:0000313" key="6">
    <source>
        <dbReference type="Proteomes" id="UP001319180"/>
    </source>
</evidence>
<dbReference type="RefSeq" id="WP_254088984.1">
    <property type="nucleotide sequence ID" value="NZ_JAHESC010000004.1"/>
</dbReference>
<dbReference type="GO" id="GO:0004315">
    <property type="term" value="F:3-oxoacyl-[acyl-carrier-protein] synthase activity"/>
    <property type="evidence" value="ECO:0007669"/>
    <property type="project" value="TreeGrafter"/>
</dbReference>
<name>A0AAP2GC23_9BACT</name>
<evidence type="ECO:0000313" key="5">
    <source>
        <dbReference type="EMBL" id="MBT1685732.1"/>
    </source>
</evidence>
<dbReference type="Pfam" id="PF02801">
    <property type="entry name" value="Ketoacyl-synt_C"/>
    <property type="match status" value="1"/>
</dbReference>
<comment type="similarity">
    <text evidence="1 3">Belongs to the thiolase-like superfamily. Beta-ketoacyl-ACP synthases family.</text>
</comment>
<keyword evidence="6" id="KW-1185">Reference proteome</keyword>
<feature type="domain" description="Ketosynthase family 3 (KS3)" evidence="4">
    <location>
        <begin position="1"/>
        <end position="366"/>
    </location>
</feature>
<dbReference type="GO" id="GO:0006633">
    <property type="term" value="P:fatty acid biosynthetic process"/>
    <property type="evidence" value="ECO:0007669"/>
    <property type="project" value="TreeGrafter"/>
</dbReference>
<gene>
    <name evidence="5" type="ORF">KK078_04155</name>
</gene>
<dbReference type="InterPro" id="IPR000794">
    <property type="entry name" value="Beta-ketoacyl_synthase"/>
</dbReference>
<dbReference type="SMART" id="SM00825">
    <property type="entry name" value="PKS_KS"/>
    <property type="match status" value="1"/>
</dbReference>
<evidence type="ECO:0000256" key="2">
    <source>
        <dbReference type="ARBA" id="ARBA00022679"/>
    </source>
</evidence>
<dbReference type="InterPro" id="IPR020841">
    <property type="entry name" value="PKS_Beta-ketoAc_synthase_dom"/>
</dbReference>
<dbReference type="EMBL" id="JAHESC010000004">
    <property type="protein sequence ID" value="MBT1685732.1"/>
    <property type="molecule type" value="Genomic_DNA"/>
</dbReference>
<dbReference type="SUPFAM" id="SSF53901">
    <property type="entry name" value="Thiolase-like"/>
    <property type="match status" value="1"/>
</dbReference>
<dbReference type="AlphaFoldDB" id="A0AAP2GC23"/>
<dbReference type="Proteomes" id="UP001319180">
    <property type="component" value="Unassembled WGS sequence"/>
</dbReference>
<dbReference type="PANTHER" id="PTHR11712:SF347">
    <property type="entry name" value="BETA KETOACYL-ACYL CARRIER PROTEIN SYNTHASE"/>
    <property type="match status" value="1"/>
</dbReference>
<comment type="caution">
    <text evidence="5">The sequence shown here is derived from an EMBL/GenBank/DDBJ whole genome shotgun (WGS) entry which is preliminary data.</text>
</comment>
<evidence type="ECO:0000256" key="1">
    <source>
        <dbReference type="ARBA" id="ARBA00008467"/>
    </source>
</evidence>
<dbReference type="InterPro" id="IPR016039">
    <property type="entry name" value="Thiolase-like"/>
</dbReference>
<keyword evidence="2 3" id="KW-0808">Transferase</keyword>
<dbReference type="InterPro" id="IPR014030">
    <property type="entry name" value="Ketoacyl_synth_N"/>
</dbReference>